<dbReference type="InterPro" id="IPR044865">
    <property type="entry name" value="MRH_dom"/>
</dbReference>
<dbReference type="InterPro" id="IPR009011">
    <property type="entry name" value="Man6P_isomerase_rcpt-bd_dom_sf"/>
</dbReference>
<feature type="coiled-coil region" evidence="5">
    <location>
        <begin position="177"/>
        <end position="222"/>
    </location>
</feature>
<keyword evidence="9" id="KW-1185">Reference proteome</keyword>
<evidence type="ECO:0000256" key="6">
    <source>
        <dbReference type="SAM" id="SignalP"/>
    </source>
</evidence>
<dbReference type="InterPro" id="IPR028146">
    <property type="entry name" value="PRKCSH_N"/>
</dbReference>
<dbReference type="AlphaFoldDB" id="A0A5N6KS49"/>
<feature type="chain" id="PRO_5024451081" description="Glucosidase 2 subunit beta" evidence="6">
    <location>
        <begin position="21"/>
        <end position="570"/>
    </location>
</feature>
<dbReference type="OrthoDB" id="202234at2759"/>
<accession>A0A5N6KS49</accession>
<name>A0A5N6KS49_9ROSI</name>
<dbReference type="Pfam" id="PF12999">
    <property type="entry name" value="PRKCSH-like"/>
    <property type="match status" value="2"/>
</dbReference>
<feature type="domain" description="MRH" evidence="7">
    <location>
        <begin position="438"/>
        <end position="552"/>
    </location>
</feature>
<dbReference type="InterPro" id="IPR039794">
    <property type="entry name" value="Gtb1-like"/>
</dbReference>
<gene>
    <name evidence="8" type="ORF">FH972_021676</name>
</gene>
<comment type="caution">
    <text evidence="8">The sequence shown here is derived from an EMBL/GenBank/DDBJ whole genome shotgun (WGS) entry which is preliminary data.</text>
</comment>
<evidence type="ECO:0000313" key="8">
    <source>
        <dbReference type="EMBL" id="KAB8338731.1"/>
    </source>
</evidence>
<dbReference type="PROSITE" id="PS51914">
    <property type="entry name" value="MRH"/>
    <property type="match status" value="1"/>
</dbReference>
<keyword evidence="4" id="KW-1015">Disulfide bond</keyword>
<dbReference type="Pfam" id="PF13015">
    <property type="entry name" value="PRKCSH_1"/>
    <property type="match status" value="1"/>
</dbReference>
<evidence type="ECO:0000256" key="4">
    <source>
        <dbReference type="ARBA" id="ARBA00023157"/>
    </source>
</evidence>
<proteinExistence type="predicted"/>
<keyword evidence="3" id="KW-0256">Endoplasmic reticulum</keyword>
<dbReference type="SUPFAM" id="SSF50911">
    <property type="entry name" value="Mannose 6-phosphate receptor domain"/>
    <property type="match status" value="1"/>
</dbReference>
<evidence type="ECO:0000256" key="2">
    <source>
        <dbReference type="ARBA" id="ARBA00022729"/>
    </source>
</evidence>
<sequence length="570" mass="62792">MKPESTLALLLIALSSAGSAANVDSKLRGVGPDFLKFYDTAADTFTCISHPSLTIPASRVNDDFCDCPDGSDEPGTAACAHLSPLSPPSVGNVAKDINSTPALPGFYCQNKGHNPQYIPFTHVNDGICDYDLCCDGSDEYAGAGGIKCENKCKQIGNEWRRLDNIRQQSTSNAIKKRAQLVTEAQKLRREAEDWLRDSKGKLESLEVKVKNLEQEKNDIERREKGKMVGGTSSSGGGKVGVLAGLAKTRLDEVKNSLDKVRKQSNVYKSRIDELEGILTAFKTDYNPNFNDEGVKRAVRAWDDYAARDQPTFVDPTTDADISDVLTDATHGIEWDQFQGGDDPSDIDVLYQFEAYLPAPLRDWLDQQLRSLKIMLIENGILAAPSEMAAGESKAVIEARSRLDAVQREFDDLKRQKDEKEKALSDDFGADDIFRALQDKCVQKDSGEYTYELCWLKEVTQISKKGGSRNGMGRFEKFDTTYSDEDVTADGKGLGTGERVVLKYTEGAHCWQGPDRSTTVVLACAENEEIWKIMEEEKCVYRMEAGTPAVCTGNAATGGDSAKVKKEKDEL</sequence>
<evidence type="ECO:0000313" key="9">
    <source>
        <dbReference type="Proteomes" id="UP000327013"/>
    </source>
</evidence>
<evidence type="ECO:0000259" key="7">
    <source>
        <dbReference type="PROSITE" id="PS51914"/>
    </source>
</evidence>
<dbReference type="InterPro" id="IPR036607">
    <property type="entry name" value="PRKCSH"/>
</dbReference>
<organism evidence="8 9">
    <name type="scientific">Carpinus fangiana</name>
    <dbReference type="NCBI Taxonomy" id="176857"/>
    <lineage>
        <taxon>Eukaryota</taxon>
        <taxon>Viridiplantae</taxon>
        <taxon>Streptophyta</taxon>
        <taxon>Embryophyta</taxon>
        <taxon>Tracheophyta</taxon>
        <taxon>Spermatophyta</taxon>
        <taxon>Magnoliopsida</taxon>
        <taxon>eudicotyledons</taxon>
        <taxon>Gunneridae</taxon>
        <taxon>Pentapetalae</taxon>
        <taxon>rosids</taxon>
        <taxon>fabids</taxon>
        <taxon>Fagales</taxon>
        <taxon>Betulaceae</taxon>
        <taxon>Carpinus</taxon>
    </lineage>
</organism>
<dbReference type="Proteomes" id="UP000327013">
    <property type="component" value="Unassembled WGS sequence"/>
</dbReference>
<dbReference type="PANTHER" id="PTHR12630">
    <property type="entry name" value="N-LINKED OLIGOSACCHARIDE PROCESSING"/>
    <property type="match status" value="1"/>
</dbReference>
<keyword evidence="2 6" id="KW-0732">Signal</keyword>
<protein>
    <recommendedName>
        <fullName evidence="1">Glucosidase 2 subunit beta</fullName>
    </recommendedName>
</protein>
<keyword evidence="5" id="KW-0175">Coiled coil</keyword>
<reference evidence="8 9" key="1">
    <citation type="submission" date="2019-06" db="EMBL/GenBank/DDBJ databases">
        <title>A chromosomal-level reference genome of Carpinus fangiana (Coryloideae, Betulaceae).</title>
        <authorList>
            <person name="Yang X."/>
            <person name="Wang Z."/>
            <person name="Zhang L."/>
            <person name="Hao G."/>
            <person name="Liu J."/>
            <person name="Yang Y."/>
        </authorList>
    </citation>
    <scope>NUCLEOTIDE SEQUENCE [LARGE SCALE GENOMIC DNA]</scope>
    <source>
        <strain evidence="8">Cfa_2016G</strain>
        <tissue evidence="8">Leaf</tissue>
    </source>
</reference>
<dbReference type="SUPFAM" id="SSF57424">
    <property type="entry name" value="LDL receptor-like module"/>
    <property type="match status" value="1"/>
</dbReference>
<feature type="coiled-coil region" evidence="5">
    <location>
        <begin position="395"/>
        <end position="422"/>
    </location>
</feature>
<evidence type="ECO:0000256" key="5">
    <source>
        <dbReference type="SAM" id="Coils"/>
    </source>
</evidence>
<evidence type="ECO:0000256" key="3">
    <source>
        <dbReference type="ARBA" id="ARBA00022824"/>
    </source>
</evidence>
<dbReference type="Gene3D" id="2.70.130.10">
    <property type="entry name" value="Mannose-6-phosphate receptor binding domain"/>
    <property type="match status" value="1"/>
</dbReference>
<dbReference type="EMBL" id="VIBQ01000010">
    <property type="protein sequence ID" value="KAB8338731.1"/>
    <property type="molecule type" value="Genomic_DNA"/>
</dbReference>
<feature type="signal peptide" evidence="6">
    <location>
        <begin position="1"/>
        <end position="20"/>
    </location>
</feature>
<dbReference type="GO" id="GO:0006491">
    <property type="term" value="P:N-glycan processing"/>
    <property type="evidence" value="ECO:0007669"/>
    <property type="project" value="TreeGrafter"/>
</dbReference>
<dbReference type="GO" id="GO:0017177">
    <property type="term" value="C:glucosidase II complex"/>
    <property type="evidence" value="ECO:0007669"/>
    <property type="project" value="TreeGrafter"/>
</dbReference>
<dbReference type="PANTHER" id="PTHR12630:SF1">
    <property type="entry name" value="GLUCOSIDASE 2 SUBUNIT BETA"/>
    <property type="match status" value="1"/>
</dbReference>
<evidence type="ECO:0000256" key="1">
    <source>
        <dbReference type="ARBA" id="ARBA00022387"/>
    </source>
</evidence>
<dbReference type="InterPro" id="IPR036055">
    <property type="entry name" value="LDL_receptor-like_sf"/>
</dbReference>